<comment type="caution">
    <text evidence="5">The sequence shown here is derived from an EMBL/GenBank/DDBJ whole genome shotgun (WGS) entry which is preliminary data.</text>
</comment>
<dbReference type="SUPFAM" id="SSF51182">
    <property type="entry name" value="RmlC-like cupins"/>
    <property type="match status" value="1"/>
</dbReference>
<keyword evidence="2" id="KW-0238">DNA-binding</keyword>
<keyword evidence="3" id="KW-0804">Transcription</keyword>
<dbReference type="InterPro" id="IPR018060">
    <property type="entry name" value="HTH_AraC"/>
</dbReference>
<dbReference type="Pfam" id="PF02311">
    <property type="entry name" value="AraC_binding"/>
    <property type="match status" value="1"/>
</dbReference>
<dbReference type="InterPro" id="IPR009057">
    <property type="entry name" value="Homeodomain-like_sf"/>
</dbReference>
<evidence type="ECO:0000313" key="5">
    <source>
        <dbReference type="EMBL" id="MFC4491645.1"/>
    </source>
</evidence>
<reference evidence="6" key="1">
    <citation type="journal article" date="2019" name="Int. J. Syst. Evol. Microbiol.">
        <title>The Global Catalogue of Microorganisms (GCM) 10K type strain sequencing project: providing services to taxonomists for standard genome sequencing and annotation.</title>
        <authorList>
            <consortium name="The Broad Institute Genomics Platform"/>
            <consortium name="The Broad Institute Genome Sequencing Center for Infectious Disease"/>
            <person name="Wu L."/>
            <person name="Ma J."/>
        </authorList>
    </citation>
    <scope>NUCLEOTIDE SEQUENCE [LARGE SCALE GENOMIC DNA]</scope>
    <source>
        <strain evidence="6">CGMCC 4.7608</strain>
    </source>
</reference>
<dbReference type="PROSITE" id="PS00041">
    <property type="entry name" value="HTH_ARAC_FAMILY_1"/>
    <property type="match status" value="1"/>
</dbReference>
<dbReference type="InterPro" id="IPR003313">
    <property type="entry name" value="AraC-bd"/>
</dbReference>
<protein>
    <submittedName>
        <fullName evidence="5">Helix-turn-helix domain-containing protein</fullName>
    </submittedName>
</protein>
<evidence type="ECO:0000256" key="2">
    <source>
        <dbReference type="ARBA" id="ARBA00023125"/>
    </source>
</evidence>
<dbReference type="InterPro" id="IPR011051">
    <property type="entry name" value="RmlC_Cupin_sf"/>
</dbReference>
<dbReference type="SUPFAM" id="SSF46689">
    <property type="entry name" value="Homeodomain-like"/>
    <property type="match status" value="1"/>
</dbReference>
<dbReference type="PANTHER" id="PTHR11019">
    <property type="entry name" value="HTH-TYPE TRANSCRIPTIONAL REGULATOR NIMR"/>
    <property type="match status" value="1"/>
</dbReference>
<name>A0ABV8ZYX5_9NEIS</name>
<dbReference type="PROSITE" id="PS01124">
    <property type="entry name" value="HTH_ARAC_FAMILY_2"/>
    <property type="match status" value="1"/>
</dbReference>
<dbReference type="SMART" id="SM00342">
    <property type="entry name" value="HTH_ARAC"/>
    <property type="match status" value="1"/>
</dbReference>
<organism evidence="5 6">
    <name type="scientific">Chromobacterium aquaticum</name>
    <dbReference type="NCBI Taxonomy" id="467180"/>
    <lineage>
        <taxon>Bacteria</taxon>
        <taxon>Pseudomonadati</taxon>
        <taxon>Pseudomonadota</taxon>
        <taxon>Betaproteobacteria</taxon>
        <taxon>Neisseriales</taxon>
        <taxon>Chromobacteriaceae</taxon>
        <taxon>Chromobacterium</taxon>
    </lineage>
</organism>
<proteinExistence type="predicted"/>
<gene>
    <name evidence="5" type="ORF">ACFO0R_18700</name>
</gene>
<evidence type="ECO:0000256" key="1">
    <source>
        <dbReference type="ARBA" id="ARBA00023015"/>
    </source>
</evidence>
<evidence type="ECO:0000259" key="4">
    <source>
        <dbReference type="PROSITE" id="PS01124"/>
    </source>
</evidence>
<keyword evidence="6" id="KW-1185">Reference proteome</keyword>
<feature type="domain" description="HTH araC/xylS-type" evidence="4">
    <location>
        <begin position="143"/>
        <end position="240"/>
    </location>
</feature>
<dbReference type="InterPro" id="IPR014710">
    <property type="entry name" value="RmlC-like_jellyroll"/>
</dbReference>
<keyword evidence="1" id="KW-0805">Transcription regulation</keyword>
<dbReference type="Pfam" id="PF12833">
    <property type="entry name" value="HTH_18"/>
    <property type="match status" value="1"/>
</dbReference>
<dbReference type="RefSeq" id="WP_231464165.1">
    <property type="nucleotide sequence ID" value="NZ_JAJOHW010000124.1"/>
</dbReference>
<dbReference type="PANTHER" id="PTHR11019:SF159">
    <property type="entry name" value="TRANSCRIPTIONAL REGULATOR-RELATED"/>
    <property type="match status" value="1"/>
</dbReference>
<dbReference type="InterPro" id="IPR018062">
    <property type="entry name" value="HTH_AraC-typ_CS"/>
</dbReference>
<evidence type="ECO:0000256" key="3">
    <source>
        <dbReference type="ARBA" id="ARBA00023163"/>
    </source>
</evidence>
<sequence length="251" mass="27528">MLLSAARIRHDDADPEAWHCHDSGQLSLLRQGVLSIATANGRLWLPPGHLAWIPPGLRHASQRHGPIDGLSLHFSAAACSRLPADALAMTCDALAPAIMRRALDFAAPPSDREHRLLEILLEEVAESPPLRLTLPQPSDPRLRRIAAALTQAPDDARSRDAWAQWAGLSGRNLSRLFPQETGLSFQAWRRRLRLLSSLELLSAGQPVGIAAWRCGYDSPSAFIAAFRQDFGCTPAQLLARRPDAFSDNYCS</sequence>
<dbReference type="Gene3D" id="1.10.10.60">
    <property type="entry name" value="Homeodomain-like"/>
    <property type="match status" value="1"/>
</dbReference>
<dbReference type="EMBL" id="JBHSEK010000015">
    <property type="protein sequence ID" value="MFC4491645.1"/>
    <property type="molecule type" value="Genomic_DNA"/>
</dbReference>
<dbReference type="Gene3D" id="2.60.120.10">
    <property type="entry name" value="Jelly Rolls"/>
    <property type="match status" value="1"/>
</dbReference>
<accession>A0ABV8ZYX5</accession>
<dbReference type="Proteomes" id="UP001595999">
    <property type="component" value="Unassembled WGS sequence"/>
</dbReference>
<evidence type="ECO:0000313" key="6">
    <source>
        <dbReference type="Proteomes" id="UP001595999"/>
    </source>
</evidence>